<evidence type="ECO:0000313" key="10">
    <source>
        <dbReference type="Proteomes" id="UP001589858"/>
    </source>
</evidence>
<dbReference type="Pfam" id="PF00072">
    <property type="entry name" value="Response_reg"/>
    <property type="match status" value="2"/>
</dbReference>
<dbReference type="RefSeq" id="WP_267223705.1">
    <property type="nucleotide sequence ID" value="NZ_JAPCWC010000026.1"/>
</dbReference>
<feature type="transmembrane region" description="Helical" evidence="6">
    <location>
        <begin position="12"/>
        <end position="32"/>
    </location>
</feature>
<evidence type="ECO:0000259" key="8">
    <source>
        <dbReference type="PROSITE" id="PS50110"/>
    </source>
</evidence>
<feature type="transmembrane region" description="Helical" evidence="6">
    <location>
        <begin position="38"/>
        <end position="55"/>
    </location>
</feature>
<accession>A0ABV6SE01</accession>
<evidence type="ECO:0000256" key="5">
    <source>
        <dbReference type="PROSITE-ProRule" id="PRU00169"/>
    </source>
</evidence>
<dbReference type="SMART" id="SM00388">
    <property type="entry name" value="HisKA"/>
    <property type="match status" value="1"/>
</dbReference>
<dbReference type="SUPFAM" id="SSF52172">
    <property type="entry name" value="CheY-like"/>
    <property type="match status" value="2"/>
</dbReference>
<dbReference type="Gene3D" id="3.40.50.2300">
    <property type="match status" value="2"/>
</dbReference>
<feature type="transmembrane region" description="Helical" evidence="6">
    <location>
        <begin position="67"/>
        <end position="87"/>
    </location>
</feature>
<keyword evidence="6" id="KW-0812">Transmembrane</keyword>
<name>A0ABV6SE01_9SPHN</name>
<dbReference type="InterPro" id="IPR011006">
    <property type="entry name" value="CheY-like_superfamily"/>
</dbReference>
<keyword evidence="10" id="KW-1185">Reference proteome</keyword>
<keyword evidence="4" id="KW-0902">Two-component regulatory system</keyword>
<dbReference type="InterPro" id="IPR001789">
    <property type="entry name" value="Sig_transdc_resp-reg_receiver"/>
</dbReference>
<evidence type="ECO:0000256" key="3">
    <source>
        <dbReference type="ARBA" id="ARBA00022553"/>
    </source>
</evidence>
<dbReference type="PROSITE" id="PS50110">
    <property type="entry name" value="RESPONSE_REGULATORY"/>
    <property type="match status" value="2"/>
</dbReference>
<organism evidence="9 10">
    <name type="scientific">Novosphingobium clariflavum</name>
    <dbReference type="NCBI Taxonomy" id="2029884"/>
    <lineage>
        <taxon>Bacteria</taxon>
        <taxon>Pseudomonadati</taxon>
        <taxon>Pseudomonadota</taxon>
        <taxon>Alphaproteobacteria</taxon>
        <taxon>Sphingomonadales</taxon>
        <taxon>Sphingomonadaceae</taxon>
        <taxon>Novosphingobium</taxon>
    </lineage>
</organism>
<keyword evidence="6" id="KW-1133">Transmembrane helix</keyword>
<feature type="domain" description="Histidine kinase" evidence="7">
    <location>
        <begin position="207"/>
        <end position="428"/>
    </location>
</feature>
<dbReference type="InterPro" id="IPR004358">
    <property type="entry name" value="Sig_transdc_His_kin-like_C"/>
</dbReference>
<dbReference type="EMBL" id="JBHLTM010000077">
    <property type="protein sequence ID" value="MFC0686892.1"/>
    <property type="molecule type" value="Genomic_DNA"/>
</dbReference>
<dbReference type="InterPro" id="IPR036890">
    <property type="entry name" value="HATPase_C_sf"/>
</dbReference>
<protein>
    <recommendedName>
        <fullName evidence="2">histidine kinase</fullName>
        <ecNumber evidence="2">2.7.13.3</ecNumber>
    </recommendedName>
</protein>
<comment type="catalytic activity">
    <reaction evidence="1">
        <text>ATP + protein L-histidine = ADP + protein N-phospho-L-histidine.</text>
        <dbReference type="EC" id="2.7.13.3"/>
    </reaction>
</comment>
<dbReference type="CDD" id="cd16922">
    <property type="entry name" value="HATPase_EvgS-ArcB-TorS-like"/>
    <property type="match status" value="1"/>
</dbReference>
<keyword evidence="3 5" id="KW-0597">Phosphoprotein</keyword>
<dbReference type="InterPro" id="IPR003594">
    <property type="entry name" value="HATPase_dom"/>
</dbReference>
<dbReference type="InterPro" id="IPR005467">
    <property type="entry name" value="His_kinase_dom"/>
</dbReference>
<feature type="domain" description="Response regulatory" evidence="8">
    <location>
        <begin position="446"/>
        <end position="568"/>
    </location>
</feature>
<evidence type="ECO:0000259" key="7">
    <source>
        <dbReference type="PROSITE" id="PS50109"/>
    </source>
</evidence>
<dbReference type="PANTHER" id="PTHR45339:SF1">
    <property type="entry name" value="HYBRID SIGNAL TRANSDUCTION HISTIDINE KINASE J"/>
    <property type="match status" value="1"/>
</dbReference>
<dbReference type="CDD" id="cd17546">
    <property type="entry name" value="REC_hyHK_CKI1_RcsC-like"/>
    <property type="match status" value="2"/>
</dbReference>
<dbReference type="Proteomes" id="UP001589858">
    <property type="component" value="Unassembled WGS sequence"/>
</dbReference>
<feature type="transmembrane region" description="Helical" evidence="6">
    <location>
        <begin position="115"/>
        <end position="139"/>
    </location>
</feature>
<dbReference type="SMART" id="SM00448">
    <property type="entry name" value="REC"/>
    <property type="match status" value="2"/>
</dbReference>
<evidence type="ECO:0000313" key="9">
    <source>
        <dbReference type="EMBL" id="MFC0686892.1"/>
    </source>
</evidence>
<dbReference type="PRINTS" id="PR00344">
    <property type="entry name" value="BCTRLSENSOR"/>
</dbReference>
<evidence type="ECO:0000256" key="4">
    <source>
        <dbReference type="ARBA" id="ARBA00023012"/>
    </source>
</evidence>
<feature type="transmembrane region" description="Helical" evidence="6">
    <location>
        <begin position="145"/>
        <end position="162"/>
    </location>
</feature>
<dbReference type="CDD" id="cd00082">
    <property type="entry name" value="HisKA"/>
    <property type="match status" value="1"/>
</dbReference>
<dbReference type="PANTHER" id="PTHR45339">
    <property type="entry name" value="HYBRID SIGNAL TRANSDUCTION HISTIDINE KINASE J"/>
    <property type="match status" value="1"/>
</dbReference>
<reference evidence="9 10" key="1">
    <citation type="submission" date="2024-09" db="EMBL/GenBank/DDBJ databases">
        <authorList>
            <person name="Sun Q."/>
            <person name="Mori K."/>
        </authorList>
    </citation>
    <scope>NUCLEOTIDE SEQUENCE [LARGE SCALE GENOMIC DNA]</scope>
    <source>
        <strain evidence="9 10">CICC 11035S</strain>
    </source>
</reference>
<dbReference type="SMART" id="SM00387">
    <property type="entry name" value="HATPase_c"/>
    <property type="match status" value="1"/>
</dbReference>
<dbReference type="InterPro" id="IPR036097">
    <property type="entry name" value="HisK_dim/P_sf"/>
</dbReference>
<evidence type="ECO:0000256" key="6">
    <source>
        <dbReference type="SAM" id="Phobius"/>
    </source>
</evidence>
<evidence type="ECO:0000256" key="1">
    <source>
        <dbReference type="ARBA" id="ARBA00000085"/>
    </source>
</evidence>
<feature type="domain" description="Response regulatory" evidence="8">
    <location>
        <begin position="595"/>
        <end position="713"/>
    </location>
</feature>
<dbReference type="Gene3D" id="3.30.565.10">
    <property type="entry name" value="Histidine kinase-like ATPase, C-terminal domain"/>
    <property type="match status" value="1"/>
</dbReference>
<feature type="modified residue" description="4-aspartylphosphate" evidence="5">
    <location>
        <position position="500"/>
    </location>
</feature>
<dbReference type="SUPFAM" id="SSF47384">
    <property type="entry name" value="Homodimeric domain of signal transducing histidine kinase"/>
    <property type="match status" value="1"/>
</dbReference>
<gene>
    <name evidence="9" type="ORF">ACFFF8_20105</name>
</gene>
<feature type="modified residue" description="4-aspartylphosphate" evidence="5">
    <location>
        <position position="646"/>
    </location>
</feature>
<dbReference type="PROSITE" id="PS50109">
    <property type="entry name" value="HIS_KIN"/>
    <property type="match status" value="1"/>
</dbReference>
<dbReference type="SUPFAM" id="SSF55874">
    <property type="entry name" value="ATPase domain of HSP90 chaperone/DNA topoisomerase II/histidine kinase"/>
    <property type="match status" value="1"/>
</dbReference>
<evidence type="ECO:0000256" key="2">
    <source>
        <dbReference type="ARBA" id="ARBA00012438"/>
    </source>
</evidence>
<dbReference type="Gene3D" id="1.10.287.130">
    <property type="match status" value="1"/>
</dbReference>
<dbReference type="Pfam" id="PF02518">
    <property type="entry name" value="HATPase_c"/>
    <property type="match status" value="1"/>
</dbReference>
<proteinExistence type="predicted"/>
<dbReference type="EC" id="2.7.13.3" evidence="2"/>
<keyword evidence="6" id="KW-0472">Membrane</keyword>
<sequence>MITELDTLRRRVGRFLLFLVWAHVPLLAGVAVMTRNSAWRAALAGVALAGCYHLIWHRRGISRATRYVSAVVLIGEPAVLLVLLRGHPWQMDMHMYFFAMFAVTIAWCDRLAILVAAVATILHHLVLLYLLPLVVFPGGGSVERVVLHAVIVLFQTAVLVWLSDRLVESFARQKGLADEILAKNEALEARTREAEEANRAKSLFLANMSHEIRTPMNAILGFCHLIGRSRLDVRQKDYVAKINQAGNSLLRVINDILDFSKNEAGKLSLEAHPFDVRAAVEAQRQLMAHDAECAGVMVVTEIAADVPRRLCGDEIRFGQVLLNLLNNAVKFSPGGMVRVGLTAEADGEGRVVLTLCVADTGIGMTAQQQAGLFTSFTQADSTTTRRFGGTGLGLAICRQILEQMGGGIAVASAPGEGSTFTCRMPMLRAADGPRDVSVPDWVKGLRVLAADDNSASRQIMREVLAGWGMSLDLVASGSEALSALRAAEEIARPYDLVLLDWKMPGLDGLETAQAIRTVLRGLLLPKTILVTAYGTEEAVLGTGADVIDGFLPKPLVPETLLETMVAVFAGAGFTEGSALAGPIAPAVSPRLRGLRVLLVEDNEINREIGTELLRDAGLEVDCAADGLAACARVEARQGAYAAILMDVQMPEMDGLEATRVIRRNWPVERLPIIAMTAHAYEEERQRCLAAGMNDHVAKPVDPAVLIRTLERWLVRSSVPEALPGEASGQG</sequence>
<dbReference type="Pfam" id="PF00512">
    <property type="entry name" value="HisKA"/>
    <property type="match status" value="1"/>
</dbReference>
<comment type="caution">
    <text evidence="9">The sequence shown here is derived from an EMBL/GenBank/DDBJ whole genome shotgun (WGS) entry which is preliminary data.</text>
</comment>
<dbReference type="InterPro" id="IPR003661">
    <property type="entry name" value="HisK_dim/P_dom"/>
</dbReference>